<keyword evidence="2" id="KW-0032">Aminotransferase</keyword>
<keyword evidence="3" id="KW-1185">Reference proteome</keyword>
<sequence>MISHNRFAASALVLFGTLSVSPSSALAQGASAHRSTDVVAGKSHRLGVYGNVQKDCTSGPLPVIKVMTSPKHGELNVRSGTLKAGRIARCPSLAAKAQGVFYKANPNFKGSDQVGYEVRSASGKVESHFVTVVVKEAPASGTTPDTDQDL</sequence>
<organism evidence="2 3">
    <name type="scientific">Microvirga terrae</name>
    <dbReference type="NCBI Taxonomy" id="2740529"/>
    <lineage>
        <taxon>Bacteria</taxon>
        <taxon>Pseudomonadati</taxon>
        <taxon>Pseudomonadota</taxon>
        <taxon>Alphaproteobacteria</taxon>
        <taxon>Hyphomicrobiales</taxon>
        <taxon>Methylobacteriaceae</taxon>
        <taxon>Microvirga</taxon>
    </lineage>
</organism>
<evidence type="ECO:0000313" key="2">
    <source>
        <dbReference type="EMBL" id="UVF18875.1"/>
    </source>
</evidence>
<evidence type="ECO:0000313" key="3">
    <source>
        <dbReference type="Proteomes" id="UP001017257"/>
    </source>
</evidence>
<dbReference type="Proteomes" id="UP001017257">
    <property type="component" value="Chromosome"/>
</dbReference>
<feature type="signal peptide" evidence="1">
    <location>
        <begin position="1"/>
        <end position="27"/>
    </location>
</feature>
<evidence type="ECO:0000256" key="1">
    <source>
        <dbReference type="SAM" id="SignalP"/>
    </source>
</evidence>
<reference evidence="2" key="1">
    <citation type="submission" date="2022-08" db="EMBL/GenBank/DDBJ databases">
        <title>Microvirga terrae sp. nov., isolated from soil.</title>
        <authorList>
            <person name="Kim K.H."/>
            <person name="Seo Y.L."/>
            <person name="Kim J.M."/>
            <person name="Lee J.K."/>
            <person name="Han D.M."/>
            <person name="Jeon C.O."/>
        </authorList>
    </citation>
    <scope>NUCLEOTIDE SEQUENCE</scope>
    <source>
        <strain evidence="2">R24</strain>
    </source>
</reference>
<proteinExistence type="predicted"/>
<dbReference type="EMBL" id="CP102845">
    <property type="protein sequence ID" value="UVF18875.1"/>
    <property type="molecule type" value="Genomic_DNA"/>
</dbReference>
<accession>A0ABY5RNQ3</accession>
<keyword evidence="2" id="KW-0808">Transferase</keyword>
<gene>
    <name evidence="2" type="ORF">HPT29_020740</name>
</gene>
<protein>
    <submittedName>
        <fullName evidence="2">4-aminobutyrate aminotransferase</fullName>
    </submittedName>
</protein>
<dbReference type="RefSeq" id="WP_173945743.1">
    <property type="nucleotide sequence ID" value="NZ_CP102845.1"/>
</dbReference>
<name>A0ABY5RNQ3_9HYPH</name>
<keyword evidence="1" id="KW-0732">Signal</keyword>
<feature type="chain" id="PRO_5047115527" evidence="1">
    <location>
        <begin position="28"/>
        <end position="150"/>
    </location>
</feature>
<dbReference type="GO" id="GO:0008483">
    <property type="term" value="F:transaminase activity"/>
    <property type="evidence" value="ECO:0007669"/>
    <property type="project" value="UniProtKB-KW"/>
</dbReference>